<proteinExistence type="predicted"/>
<organism evidence="1 2">
    <name type="scientific">Chitinophaga fulva</name>
    <dbReference type="NCBI Taxonomy" id="2728842"/>
    <lineage>
        <taxon>Bacteria</taxon>
        <taxon>Pseudomonadati</taxon>
        <taxon>Bacteroidota</taxon>
        <taxon>Chitinophagia</taxon>
        <taxon>Chitinophagales</taxon>
        <taxon>Chitinophagaceae</taxon>
        <taxon>Chitinophaga</taxon>
    </lineage>
</organism>
<protein>
    <recommendedName>
        <fullName evidence="3">HEAT repeat domain-containing protein</fullName>
    </recommendedName>
</protein>
<evidence type="ECO:0008006" key="3">
    <source>
        <dbReference type="Google" id="ProtNLM"/>
    </source>
</evidence>
<sequence>MKKLEEIKILFENRSYSVRSDFINDYDFNDDYYEYYHQFLLNAESIKDRFYLSDLIDLTGWLDIYDMKIMERYYSYLFSQNHYLIKLAVLDYFKYCNKDLPFPSYEKDLNAILQERLPSILRCQVLINLLILDTKDAPQYIKSLISLLEHNNDWKVIHRLLNNLKEVQLRLEYSSCICKELVKKSQIVELGASTKSLPIDVCKNIHE</sequence>
<keyword evidence="2" id="KW-1185">Reference proteome</keyword>
<gene>
    <name evidence="1" type="ORF">HHL17_14455</name>
</gene>
<dbReference type="EMBL" id="JABBGC010000001">
    <property type="protein sequence ID" value="NML38406.1"/>
    <property type="molecule type" value="Genomic_DNA"/>
</dbReference>
<accession>A0A848GJG9</accession>
<dbReference type="Proteomes" id="UP000583266">
    <property type="component" value="Unassembled WGS sequence"/>
</dbReference>
<name>A0A848GJG9_9BACT</name>
<evidence type="ECO:0000313" key="2">
    <source>
        <dbReference type="Proteomes" id="UP000583266"/>
    </source>
</evidence>
<dbReference type="RefSeq" id="WP_169225403.1">
    <property type="nucleotide sequence ID" value="NZ_JABBGC010000001.1"/>
</dbReference>
<dbReference type="AlphaFoldDB" id="A0A848GJG9"/>
<reference evidence="1 2" key="1">
    <citation type="submission" date="2020-04" db="EMBL/GenBank/DDBJ databases">
        <title>Chitinophaga sp. G-6-1-13 sp. nov., isolated from soil.</title>
        <authorList>
            <person name="Dahal R.H."/>
            <person name="Chaudhary D.K."/>
        </authorList>
    </citation>
    <scope>NUCLEOTIDE SEQUENCE [LARGE SCALE GENOMIC DNA]</scope>
    <source>
        <strain evidence="1 2">G-6-1-13</strain>
    </source>
</reference>
<evidence type="ECO:0000313" key="1">
    <source>
        <dbReference type="EMBL" id="NML38406.1"/>
    </source>
</evidence>
<comment type="caution">
    <text evidence="1">The sequence shown here is derived from an EMBL/GenBank/DDBJ whole genome shotgun (WGS) entry which is preliminary data.</text>
</comment>